<dbReference type="PROSITE" id="PS51192">
    <property type="entry name" value="HELICASE_ATP_BIND_1"/>
    <property type="match status" value="1"/>
</dbReference>
<comment type="caution">
    <text evidence="10">The sequence shown here is derived from an EMBL/GenBank/DDBJ whole genome shotgun (WGS) entry which is preliminary data.</text>
</comment>
<evidence type="ECO:0000256" key="7">
    <source>
        <dbReference type="SAM" id="MobiDB-lite"/>
    </source>
</evidence>
<comment type="similarity">
    <text evidence="5 6">Belongs to the DEAD box helicase family.</text>
</comment>
<dbReference type="InterPro" id="IPR001650">
    <property type="entry name" value="Helicase_C-like"/>
</dbReference>
<feature type="compositionally biased region" description="Basic and acidic residues" evidence="7">
    <location>
        <begin position="386"/>
        <end position="420"/>
    </location>
</feature>
<feature type="compositionally biased region" description="Basic residues" evidence="7">
    <location>
        <begin position="712"/>
        <end position="725"/>
    </location>
</feature>
<accession>A0ABQ4FGX8</accession>
<evidence type="ECO:0000256" key="3">
    <source>
        <dbReference type="ARBA" id="ARBA00022806"/>
    </source>
</evidence>
<dbReference type="InterPro" id="IPR014001">
    <property type="entry name" value="Helicase_ATP-bd"/>
</dbReference>
<dbReference type="Gene3D" id="3.40.50.300">
    <property type="entry name" value="P-loop containing nucleotide triphosphate hydrolases"/>
    <property type="match status" value="2"/>
</dbReference>
<evidence type="ECO:0000256" key="6">
    <source>
        <dbReference type="RuleBase" id="RU000492"/>
    </source>
</evidence>
<dbReference type="EMBL" id="BOOB01000030">
    <property type="protein sequence ID" value="GIH34050.1"/>
    <property type="molecule type" value="Genomic_DNA"/>
</dbReference>
<dbReference type="SMART" id="SM00487">
    <property type="entry name" value="DEXDc"/>
    <property type="match status" value="1"/>
</dbReference>
<dbReference type="SUPFAM" id="SSF52540">
    <property type="entry name" value="P-loop containing nucleoside triphosphate hydrolases"/>
    <property type="match status" value="1"/>
</dbReference>
<evidence type="ECO:0000313" key="11">
    <source>
        <dbReference type="Proteomes" id="UP000651728"/>
    </source>
</evidence>
<feature type="compositionally biased region" description="Low complexity" evidence="7">
    <location>
        <begin position="570"/>
        <end position="590"/>
    </location>
</feature>
<feature type="compositionally biased region" description="Low complexity" evidence="7">
    <location>
        <begin position="602"/>
        <end position="624"/>
    </location>
</feature>
<dbReference type="CDD" id="cd00268">
    <property type="entry name" value="DEADc"/>
    <property type="match status" value="1"/>
</dbReference>
<evidence type="ECO:0000256" key="4">
    <source>
        <dbReference type="ARBA" id="ARBA00022840"/>
    </source>
</evidence>
<evidence type="ECO:0000259" key="8">
    <source>
        <dbReference type="PROSITE" id="PS51192"/>
    </source>
</evidence>
<dbReference type="InterPro" id="IPR050079">
    <property type="entry name" value="DEAD_box_RNA_helicase"/>
</dbReference>
<feature type="compositionally biased region" description="Polar residues" evidence="7">
    <location>
        <begin position="435"/>
        <end position="450"/>
    </location>
</feature>
<dbReference type="InterPro" id="IPR044742">
    <property type="entry name" value="DEAD/DEAH_RhlB"/>
</dbReference>
<evidence type="ECO:0000256" key="5">
    <source>
        <dbReference type="ARBA" id="ARBA00038437"/>
    </source>
</evidence>
<dbReference type="Pfam" id="PF00271">
    <property type="entry name" value="Helicase_C"/>
    <property type="match status" value="1"/>
</dbReference>
<feature type="compositionally biased region" description="Low complexity" evidence="7">
    <location>
        <begin position="462"/>
        <end position="472"/>
    </location>
</feature>
<sequence>MALPLALAGQDVIGQARTGTGKTYAFGVAMLQLVGKPRKNRKKPRGLVLVPTRELALQVTEDLVLAAGKLGSRILTVYGGRAYEPQIEALKNGVDVIVGTPGRLLDLVKQKHLDLSQITMLVLDEADRMLDLGFLPDIERIIKLVPDDRQTMLFSATMPGEIVNLSRRYLDRPTRVRAESSTAEAETTTLTTQHVYRTHRMDKIEILGRLLQSRGAGLTMVFCETKRACDMVAEQLKEKGFAVAAVHGDLGQGQREQALRAFRNGKINVLVATDVAARGIDIDDVTHVVNYDCPQDEKAYVHRIGRTGRAGRTGVAVTFVEWTELTRWKVINNALSLDFADPVETYSSSPHLYGELDIPEGTRSVLPRAQRSRAGLESEEIEDLGETGRTRSNGRSDRGGRGRDRDRDNTEERRERPARTRERRRTRGGRLQEAEGSSSGDAGAPTSQAADQVGDGSGSPEQTQAQVQTQVQGRRSRRGGANTDALTGALAEVPAARPQEEQAGGPPAGAASEPEAAPRRASRRRTRATETAGSPATEPQIDEPRIDEPRIEEPRIEEPQADEPRSGDQPVAAPVAEPVTAPVTASTAEPVADRPARRRGTRAGATGTEDAPAVSASVSASVSADRPTRRRTRSTDAGAPDEALSVPSVPSVPSAEVTVNGVADEPVRPPVARQEPERIIPASPFMVVFKSPDLATDDDDPAPSAATERAQQRRRPPRPRPRRTG</sequence>
<organism evidence="10 11">
    <name type="scientific">Microbispora amethystogenes</name>
    <dbReference type="NCBI Taxonomy" id="1427754"/>
    <lineage>
        <taxon>Bacteria</taxon>
        <taxon>Bacillati</taxon>
        <taxon>Actinomycetota</taxon>
        <taxon>Actinomycetes</taxon>
        <taxon>Streptosporangiales</taxon>
        <taxon>Streptosporangiaceae</taxon>
        <taxon>Microbispora</taxon>
    </lineage>
</organism>
<evidence type="ECO:0000256" key="1">
    <source>
        <dbReference type="ARBA" id="ARBA00022741"/>
    </source>
</evidence>
<name>A0ABQ4FGX8_9ACTN</name>
<evidence type="ECO:0000256" key="2">
    <source>
        <dbReference type="ARBA" id="ARBA00022801"/>
    </source>
</evidence>
<dbReference type="InterPro" id="IPR000629">
    <property type="entry name" value="RNA-helicase_DEAD-box_CS"/>
</dbReference>
<keyword evidence="1 6" id="KW-0547">Nucleotide-binding</keyword>
<dbReference type="InterPro" id="IPR011545">
    <property type="entry name" value="DEAD/DEAH_box_helicase_dom"/>
</dbReference>
<evidence type="ECO:0000313" key="10">
    <source>
        <dbReference type="EMBL" id="GIH34050.1"/>
    </source>
</evidence>
<feature type="domain" description="Helicase ATP-binding" evidence="8">
    <location>
        <begin position="3"/>
        <end position="176"/>
    </location>
</feature>
<evidence type="ECO:0008006" key="12">
    <source>
        <dbReference type="Google" id="ProtNLM"/>
    </source>
</evidence>
<feature type="compositionally biased region" description="Low complexity" evidence="7">
    <location>
        <begin position="503"/>
        <end position="515"/>
    </location>
</feature>
<dbReference type="PANTHER" id="PTHR47959">
    <property type="entry name" value="ATP-DEPENDENT RNA HELICASE RHLE-RELATED"/>
    <property type="match status" value="1"/>
</dbReference>
<dbReference type="RefSeq" id="WP_307820079.1">
    <property type="nucleotide sequence ID" value="NZ_BAABEJ010000016.1"/>
</dbReference>
<keyword evidence="3 6" id="KW-0347">Helicase</keyword>
<proteinExistence type="inferred from homology"/>
<feature type="region of interest" description="Disordered" evidence="7">
    <location>
        <begin position="369"/>
        <end position="725"/>
    </location>
</feature>
<protein>
    <recommendedName>
        <fullName evidence="12">DEAD/DEAH box helicase</fullName>
    </recommendedName>
</protein>
<feature type="domain" description="Helicase C-terminal" evidence="9">
    <location>
        <begin position="203"/>
        <end position="351"/>
    </location>
</feature>
<dbReference type="PANTHER" id="PTHR47959:SF13">
    <property type="entry name" value="ATP-DEPENDENT RNA HELICASE RHLE"/>
    <property type="match status" value="1"/>
</dbReference>
<dbReference type="InterPro" id="IPR027417">
    <property type="entry name" value="P-loop_NTPase"/>
</dbReference>
<feature type="compositionally biased region" description="Low complexity" evidence="7">
    <location>
        <begin position="645"/>
        <end position="654"/>
    </location>
</feature>
<keyword evidence="11" id="KW-1185">Reference proteome</keyword>
<dbReference type="PROSITE" id="PS51194">
    <property type="entry name" value="HELICASE_CTER"/>
    <property type="match status" value="1"/>
</dbReference>
<gene>
    <name evidence="10" type="ORF">Mam01_42140</name>
</gene>
<feature type="compositionally biased region" description="Basic and acidic residues" evidence="7">
    <location>
        <begin position="542"/>
        <end position="566"/>
    </location>
</feature>
<dbReference type="PROSITE" id="PS00039">
    <property type="entry name" value="DEAD_ATP_HELICASE"/>
    <property type="match status" value="1"/>
</dbReference>
<dbReference type="Proteomes" id="UP000651728">
    <property type="component" value="Unassembled WGS sequence"/>
</dbReference>
<dbReference type="SMART" id="SM00490">
    <property type="entry name" value="HELICc"/>
    <property type="match status" value="1"/>
</dbReference>
<reference evidence="10 11" key="1">
    <citation type="submission" date="2021-01" db="EMBL/GenBank/DDBJ databases">
        <title>Whole genome shotgun sequence of Microbispora amethystogenes NBRC 101907.</title>
        <authorList>
            <person name="Komaki H."/>
            <person name="Tamura T."/>
        </authorList>
    </citation>
    <scope>NUCLEOTIDE SEQUENCE [LARGE SCALE GENOMIC DNA]</scope>
    <source>
        <strain evidence="10 11">NBRC 101907</strain>
    </source>
</reference>
<keyword evidence="4 6" id="KW-0067">ATP-binding</keyword>
<keyword evidence="2 6" id="KW-0378">Hydrolase</keyword>
<evidence type="ECO:0000259" key="9">
    <source>
        <dbReference type="PROSITE" id="PS51194"/>
    </source>
</evidence>
<dbReference type="Pfam" id="PF00270">
    <property type="entry name" value="DEAD"/>
    <property type="match status" value="1"/>
</dbReference>
<dbReference type="CDD" id="cd18787">
    <property type="entry name" value="SF2_C_DEAD"/>
    <property type="match status" value="1"/>
</dbReference>